<name>A0ABV2JUE6_9GAMM</name>
<evidence type="ECO:0000313" key="1">
    <source>
        <dbReference type="EMBL" id="MET3652461.1"/>
    </source>
</evidence>
<organism evidence="1 2">
    <name type="scientific">Dyella japonica</name>
    <dbReference type="NCBI Taxonomy" id="231455"/>
    <lineage>
        <taxon>Bacteria</taxon>
        <taxon>Pseudomonadati</taxon>
        <taxon>Pseudomonadota</taxon>
        <taxon>Gammaproteobacteria</taxon>
        <taxon>Lysobacterales</taxon>
        <taxon>Rhodanobacteraceae</taxon>
        <taxon>Dyella</taxon>
    </lineage>
</organism>
<reference evidence="1 2" key="1">
    <citation type="submission" date="2024-06" db="EMBL/GenBank/DDBJ databases">
        <title>Sorghum-associated microbial communities from plants grown in Nebraska, USA.</title>
        <authorList>
            <person name="Schachtman D."/>
        </authorList>
    </citation>
    <scope>NUCLEOTIDE SEQUENCE [LARGE SCALE GENOMIC DNA]</scope>
    <source>
        <strain evidence="1 2">1073</strain>
    </source>
</reference>
<comment type="caution">
    <text evidence="1">The sequence shown here is derived from an EMBL/GenBank/DDBJ whole genome shotgun (WGS) entry which is preliminary data.</text>
</comment>
<dbReference type="EMBL" id="JBEPMU010000003">
    <property type="protein sequence ID" value="MET3652461.1"/>
    <property type="molecule type" value="Genomic_DNA"/>
</dbReference>
<sequence length="189" mass="20955">MPLPFEFRQVDANCLNATEAHWLQYADNNPENVNRPFYDGCFSACKAHLAGNQAGDSKTALYGVFDDINGVKTAVALVNLVHARPQSASPWLKMVSVYVEPMLDVANNEPDIKRLAWIAAVTIVGAFELTFRVMPARELKIWANVPMTKEFLTAVSTALFDDAFELSTHGNWIVVRKRDAEQAGLKVVS</sequence>
<proteinExistence type="predicted"/>
<dbReference type="Proteomes" id="UP001549184">
    <property type="component" value="Unassembled WGS sequence"/>
</dbReference>
<protein>
    <submittedName>
        <fullName evidence="1">Uncharacterized protein</fullName>
    </submittedName>
</protein>
<keyword evidence="2" id="KW-1185">Reference proteome</keyword>
<accession>A0ABV2JUE6</accession>
<evidence type="ECO:0000313" key="2">
    <source>
        <dbReference type="Proteomes" id="UP001549184"/>
    </source>
</evidence>
<gene>
    <name evidence="1" type="ORF">ABIC75_002193</name>
</gene>
<dbReference type="RefSeq" id="WP_354013871.1">
    <property type="nucleotide sequence ID" value="NZ_JBEPMU010000003.1"/>
</dbReference>